<sequence length="160" mass="17263">MPEAQATTRRPERGARYVAASTKGATSARPSHTTDLTYSPHPLTPPTLLLLLLTNSLTPRYQFHHALVSSPTHPKLASNSSTQALKLSSTSAQRSELNFNVQHIGIHMRVAGAFPNSLQDRTRRGHWRTAAGQTAGAGAALKVLVNNIGLPMDRSEFGGY</sequence>
<organism evidence="2 3">
    <name type="scientific">Pleurotus eryngii</name>
    <name type="common">Boletus of the steppes</name>
    <dbReference type="NCBI Taxonomy" id="5323"/>
    <lineage>
        <taxon>Eukaryota</taxon>
        <taxon>Fungi</taxon>
        <taxon>Dikarya</taxon>
        <taxon>Basidiomycota</taxon>
        <taxon>Agaricomycotina</taxon>
        <taxon>Agaricomycetes</taxon>
        <taxon>Agaricomycetidae</taxon>
        <taxon>Agaricales</taxon>
        <taxon>Pleurotineae</taxon>
        <taxon>Pleurotaceae</taxon>
        <taxon>Pleurotus</taxon>
    </lineage>
</organism>
<feature type="region of interest" description="Disordered" evidence="1">
    <location>
        <begin position="1"/>
        <end position="40"/>
    </location>
</feature>
<evidence type="ECO:0000256" key="1">
    <source>
        <dbReference type="SAM" id="MobiDB-lite"/>
    </source>
</evidence>
<name>A0A9P5ZNI6_PLEER</name>
<evidence type="ECO:0000313" key="3">
    <source>
        <dbReference type="Proteomes" id="UP000807025"/>
    </source>
</evidence>
<dbReference type="EMBL" id="MU154616">
    <property type="protein sequence ID" value="KAF9491562.1"/>
    <property type="molecule type" value="Genomic_DNA"/>
</dbReference>
<dbReference type="Proteomes" id="UP000807025">
    <property type="component" value="Unassembled WGS sequence"/>
</dbReference>
<dbReference type="AlphaFoldDB" id="A0A9P5ZNI6"/>
<accession>A0A9P5ZNI6</accession>
<evidence type="ECO:0000313" key="2">
    <source>
        <dbReference type="EMBL" id="KAF9491562.1"/>
    </source>
</evidence>
<protein>
    <submittedName>
        <fullName evidence="2">Uncharacterized protein</fullName>
    </submittedName>
</protein>
<proteinExistence type="predicted"/>
<feature type="compositionally biased region" description="Polar residues" evidence="1">
    <location>
        <begin position="23"/>
        <end position="35"/>
    </location>
</feature>
<keyword evidence="3" id="KW-1185">Reference proteome</keyword>
<reference evidence="2" key="1">
    <citation type="submission" date="2020-11" db="EMBL/GenBank/DDBJ databases">
        <authorList>
            <consortium name="DOE Joint Genome Institute"/>
            <person name="Ahrendt S."/>
            <person name="Riley R."/>
            <person name="Andreopoulos W."/>
            <person name="Labutti K."/>
            <person name="Pangilinan J."/>
            <person name="Ruiz-Duenas F.J."/>
            <person name="Barrasa J.M."/>
            <person name="Sanchez-Garcia M."/>
            <person name="Camarero S."/>
            <person name="Miyauchi S."/>
            <person name="Serrano A."/>
            <person name="Linde D."/>
            <person name="Babiker R."/>
            <person name="Drula E."/>
            <person name="Ayuso-Fernandez I."/>
            <person name="Pacheco R."/>
            <person name="Padilla G."/>
            <person name="Ferreira P."/>
            <person name="Barriuso J."/>
            <person name="Kellner H."/>
            <person name="Castanera R."/>
            <person name="Alfaro M."/>
            <person name="Ramirez L."/>
            <person name="Pisabarro A.G."/>
            <person name="Kuo A."/>
            <person name="Tritt A."/>
            <person name="Lipzen A."/>
            <person name="He G."/>
            <person name="Yan M."/>
            <person name="Ng V."/>
            <person name="Cullen D."/>
            <person name="Martin F."/>
            <person name="Rosso M.-N."/>
            <person name="Henrissat B."/>
            <person name="Hibbett D."/>
            <person name="Martinez A.T."/>
            <person name="Grigoriev I.V."/>
        </authorList>
    </citation>
    <scope>NUCLEOTIDE SEQUENCE</scope>
    <source>
        <strain evidence="2">ATCC 90797</strain>
    </source>
</reference>
<gene>
    <name evidence="2" type="ORF">BDN71DRAFT_1452772</name>
</gene>
<comment type="caution">
    <text evidence="2">The sequence shown here is derived from an EMBL/GenBank/DDBJ whole genome shotgun (WGS) entry which is preliminary data.</text>
</comment>